<reference evidence="2" key="2">
    <citation type="submission" date="2025-08" db="UniProtKB">
        <authorList>
            <consortium name="Ensembl"/>
        </authorList>
    </citation>
    <scope>IDENTIFICATION</scope>
</reference>
<evidence type="ECO:0000313" key="2">
    <source>
        <dbReference type="Ensembl" id="ENSCSAVP00000009435.1"/>
    </source>
</evidence>
<keyword evidence="3" id="KW-1185">Reference proteome</keyword>
<feature type="transmembrane region" description="Helical" evidence="1">
    <location>
        <begin position="197"/>
        <end position="220"/>
    </location>
</feature>
<keyword evidence="1" id="KW-0472">Membrane</keyword>
<sequence>METLAFTSISDATTYAYNSNSTDKSNSSLTWNDVKAVWLTSQIFSFVSCTLIIYVIVTMVYRVVKKKIKLSEIFERGLIDYISLLAALAVLLYVVLEIPLITRQYEPYCTIYEKTKVTCFGLSLMCIYSVFWLRMLKAFYLKSAVRGNIGRPLRLISQVTFALLVAMTVIDTGIFLSAPPYRTTALGCEKSGLPSSIAKWIALITTTSLCQGCLLFYFIYPLHLHRKRMISHGINSKSVLPLIKRLVVTMTICVAANIVGYTFIALYKSQTVYVTNIVLGSNLLLHLALLLHSFQNWKNRLFPCCDNILRRPSTWVTSTAEHDNTRKPSQSAK</sequence>
<feature type="transmembrane region" description="Helical" evidence="1">
    <location>
        <begin position="155"/>
        <end position="177"/>
    </location>
</feature>
<dbReference type="AlphaFoldDB" id="H2YVS4"/>
<keyword evidence="1" id="KW-1133">Transmembrane helix</keyword>
<name>H2YVS4_CIOSA</name>
<feature type="transmembrane region" description="Helical" evidence="1">
    <location>
        <begin position="78"/>
        <end position="95"/>
    </location>
</feature>
<reference evidence="2" key="3">
    <citation type="submission" date="2025-09" db="UniProtKB">
        <authorList>
            <consortium name="Ensembl"/>
        </authorList>
    </citation>
    <scope>IDENTIFICATION</scope>
</reference>
<dbReference type="Ensembl" id="ENSCSAVT00000009552.1">
    <property type="protein sequence ID" value="ENSCSAVP00000009435.1"/>
    <property type="gene ID" value="ENSCSAVG00000005555.1"/>
</dbReference>
<feature type="transmembrane region" description="Helical" evidence="1">
    <location>
        <begin position="246"/>
        <end position="267"/>
    </location>
</feature>
<dbReference type="InParanoid" id="H2YVS4"/>
<accession>H2YVS4</accession>
<feature type="transmembrane region" description="Helical" evidence="1">
    <location>
        <begin position="273"/>
        <end position="291"/>
    </location>
</feature>
<evidence type="ECO:0008006" key="4">
    <source>
        <dbReference type="Google" id="ProtNLM"/>
    </source>
</evidence>
<dbReference type="Proteomes" id="UP000007875">
    <property type="component" value="Unassembled WGS sequence"/>
</dbReference>
<dbReference type="GeneTree" id="ENSGT01150000289650"/>
<evidence type="ECO:0000313" key="3">
    <source>
        <dbReference type="Proteomes" id="UP000007875"/>
    </source>
</evidence>
<organism evidence="2 3">
    <name type="scientific">Ciona savignyi</name>
    <name type="common">Pacific transparent sea squirt</name>
    <dbReference type="NCBI Taxonomy" id="51511"/>
    <lineage>
        <taxon>Eukaryota</taxon>
        <taxon>Metazoa</taxon>
        <taxon>Chordata</taxon>
        <taxon>Tunicata</taxon>
        <taxon>Ascidiacea</taxon>
        <taxon>Phlebobranchia</taxon>
        <taxon>Cionidae</taxon>
        <taxon>Ciona</taxon>
    </lineage>
</organism>
<evidence type="ECO:0000256" key="1">
    <source>
        <dbReference type="SAM" id="Phobius"/>
    </source>
</evidence>
<dbReference type="HOGENOM" id="CLU_834077_0_0_1"/>
<protein>
    <recommendedName>
        <fullName evidence="4">G-protein coupled receptors family 1 profile domain-containing protein</fullName>
    </recommendedName>
</protein>
<keyword evidence="1" id="KW-0812">Transmembrane</keyword>
<feature type="transmembrane region" description="Helical" evidence="1">
    <location>
        <begin position="115"/>
        <end position="134"/>
    </location>
</feature>
<reference evidence="3" key="1">
    <citation type="submission" date="2003-08" db="EMBL/GenBank/DDBJ databases">
        <authorList>
            <person name="Birren B."/>
            <person name="Nusbaum C."/>
            <person name="Abebe A."/>
            <person name="Abouelleil A."/>
            <person name="Adekoya E."/>
            <person name="Ait-zahra M."/>
            <person name="Allen N."/>
            <person name="Allen T."/>
            <person name="An P."/>
            <person name="Anderson M."/>
            <person name="Anderson S."/>
            <person name="Arachchi H."/>
            <person name="Armbruster J."/>
            <person name="Bachantsang P."/>
            <person name="Baldwin J."/>
            <person name="Barry A."/>
            <person name="Bayul T."/>
            <person name="Blitshsteyn B."/>
            <person name="Bloom T."/>
            <person name="Blye J."/>
            <person name="Boguslavskiy L."/>
            <person name="Borowsky M."/>
            <person name="Boukhgalter B."/>
            <person name="Brunache A."/>
            <person name="Butler J."/>
            <person name="Calixte N."/>
            <person name="Calvo S."/>
            <person name="Camarata J."/>
            <person name="Campo K."/>
            <person name="Chang J."/>
            <person name="Cheshatsang Y."/>
            <person name="Citroen M."/>
            <person name="Collymore A."/>
            <person name="Considine T."/>
            <person name="Cook A."/>
            <person name="Cooke P."/>
            <person name="Corum B."/>
            <person name="Cuomo C."/>
            <person name="David R."/>
            <person name="Dawoe T."/>
            <person name="Degray S."/>
            <person name="Dodge S."/>
            <person name="Dooley K."/>
            <person name="Dorje P."/>
            <person name="Dorjee K."/>
            <person name="Dorris L."/>
            <person name="Duffey N."/>
            <person name="Dupes A."/>
            <person name="Elkins T."/>
            <person name="Engels R."/>
            <person name="Erickson J."/>
            <person name="Farina A."/>
            <person name="Faro S."/>
            <person name="Ferreira P."/>
            <person name="Fischer H."/>
            <person name="Fitzgerald M."/>
            <person name="Foley K."/>
            <person name="Gage D."/>
            <person name="Galagan J."/>
            <person name="Gearin G."/>
            <person name="Gnerre S."/>
            <person name="Gnirke A."/>
            <person name="Goyette A."/>
            <person name="Graham J."/>
            <person name="Grandbois E."/>
            <person name="Gyaltsen K."/>
            <person name="Hafez N."/>
            <person name="Hagopian D."/>
            <person name="Hagos B."/>
            <person name="Hall J."/>
            <person name="Hatcher B."/>
            <person name="Heller A."/>
            <person name="Higgins H."/>
            <person name="Honan T."/>
            <person name="Horn A."/>
            <person name="Houde N."/>
            <person name="Hughes L."/>
            <person name="Hulme W."/>
            <person name="Husby E."/>
            <person name="Iliev I."/>
            <person name="Jaffe D."/>
            <person name="Jones C."/>
            <person name="Kamal M."/>
            <person name="Kamat A."/>
            <person name="Kamvysselis M."/>
            <person name="Karlsson E."/>
            <person name="Kells C."/>
            <person name="Kieu A."/>
            <person name="Kisner P."/>
            <person name="Kodira C."/>
            <person name="Kulbokas E."/>
            <person name="Labutti K."/>
            <person name="Lama D."/>
            <person name="Landers T."/>
            <person name="Leger J."/>
            <person name="Levine S."/>
            <person name="Lewis D."/>
            <person name="Lewis T."/>
            <person name="Lindblad-toh K."/>
            <person name="Liu X."/>
            <person name="Lokyitsang T."/>
            <person name="Lokyitsang Y."/>
            <person name="Lucien O."/>
            <person name="Lui A."/>
            <person name="Ma L.J."/>
            <person name="Mabbitt R."/>
            <person name="Macdonald J."/>
            <person name="Maclean C."/>
            <person name="Major J."/>
            <person name="Manning J."/>
            <person name="Marabella R."/>
            <person name="Maru K."/>
            <person name="Matthews C."/>
            <person name="Mauceli E."/>
            <person name="Mccarthy M."/>
            <person name="Mcdonough S."/>
            <person name="Mcghee T."/>
            <person name="Meldrim J."/>
            <person name="Meneus L."/>
            <person name="Mesirov J."/>
            <person name="Mihalev A."/>
            <person name="Mihova T."/>
            <person name="Mikkelsen T."/>
            <person name="Mlenga V."/>
            <person name="Moru K."/>
            <person name="Mozes J."/>
            <person name="Mulrain L."/>
            <person name="Munson G."/>
            <person name="Naylor J."/>
            <person name="Newes C."/>
            <person name="Nguyen C."/>
            <person name="Nguyen N."/>
            <person name="Nguyen T."/>
            <person name="Nicol R."/>
            <person name="Nielsen C."/>
            <person name="Nizzari M."/>
            <person name="Norbu C."/>
            <person name="Norbu N."/>
            <person name="O'donnell P."/>
            <person name="Okoawo O."/>
            <person name="O'leary S."/>
            <person name="Omotosho B."/>
            <person name="O'neill K."/>
            <person name="Osman S."/>
            <person name="Parker S."/>
            <person name="Perrin D."/>
            <person name="Phunkhang P."/>
            <person name="Piqani B."/>
            <person name="Purcell S."/>
            <person name="Rachupka T."/>
            <person name="Ramasamy U."/>
            <person name="Rameau R."/>
            <person name="Ray V."/>
            <person name="Raymond C."/>
            <person name="Retta R."/>
            <person name="Richardson S."/>
            <person name="Rise C."/>
            <person name="Rodriguez J."/>
            <person name="Rogers J."/>
            <person name="Rogov P."/>
            <person name="Rutman M."/>
            <person name="Schupbach R."/>
            <person name="Seaman C."/>
            <person name="Settipalli S."/>
            <person name="Sharpe T."/>
            <person name="Sheridan J."/>
            <person name="Sherpa N."/>
            <person name="Shi J."/>
            <person name="Smirnov S."/>
            <person name="Smith C."/>
            <person name="Sougnez C."/>
            <person name="Spencer B."/>
            <person name="Stalker J."/>
            <person name="Stange-thomann N."/>
            <person name="Stavropoulos S."/>
            <person name="Stetson K."/>
            <person name="Stone C."/>
            <person name="Stone S."/>
            <person name="Stubbs M."/>
            <person name="Talamas J."/>
            <person name="Tchuinga P."/>
            <person name="Tenzing P."/>
            <person name="Tesfaye S."/>
            <person name="Theodore J."/>
            <person name="Thoulutsang Y."/>
            <person name="Topham K."/>
            <person name="Towey S."/>
            <person name="Tsamla T."/>
            <person name="Tsomo N."/>
            <person name="Vallee D."/>
            <person name="Vassiliev H."/>
            <person name="Venkataraman V."/>
            <person name="Vinson J."/>
            <person name="Vo A."/>
            <person name="Wade C."/>
            <person name="Wang S."/>
            <person name="Wangchuk T."/>
            <person name="Wangdi T."/>
            <person name="Whittaker C."/>
            <person name="Wilkinson J."/>
            <person name="Wu Y."/>
            <person name="Wyman D."/>
            <person name="Yadav S."/>
            <person name="Yang S."/>
            <person name="Yang X."/>
            <person name="Yeager S."/>
            <person name="Yee E."/>
            <person name="Young G."/>
            <person name="Zainoun J."/>
            <person name="Zembeck L."/>
            <person name="Zimmer A."/>
            <person name="Zody M."/>
            <person name="Lander E."/>
        </authorList>
    </citation>
    <scope>NUCLEOTIDE SEQUENCE [LARGE SCALE GENOMIC DNA]</scope>
</reference>
<proteinExistence type="predicted"/>
<feature type="transmembrane region" description="Helical" evidence="1">
    <location>
        <begin position="36"/>
        <end position="57"/>
    </location>
</feature>